<evidence type="ECO:0000256" key="9">
    <source>
        <dbReference type="ARBA" id="ARBA00023214"/>
    </source>
</evidence>
<dbReference type="InterPro" id="IPR001807">
    <property type="entry name" value="ClC"/>
</dbReference>
<feature type="transmembrane region" description="Helical" evidence="12">
    <location>
        <begin position="495"/>
        <end position="517"/>
    </location>
</feature>
<keyword evidence="3 12" id="KW-0813">Transport</keyword>
<comment type="subcellular location">
    <subcellularLocation>
        <location evidence="1 12">Membrane</location>
        <topology evidence="1 12">Multi-pass membrane protein</topology>
    </subcellularLocation>
</comment>
<dbReference type="PRINTS" id="PR00762">
    <property type="entry name" value="CLCHANNEL"/>
</dbReference>
<dbReference type="OrthoDB" id="4564at2759"/>
<feature type="transmembrane region" description="Helical" evidence="12">
    <location>
        <begin position="537"/>
        <end position="561"/>
    </location>
</feature>
<keyword evidence="9 12" id="KW-0868">Chloride</keyword>
<evidence type="ECO:0000256" key="11">
    <source>
        <dbReference type="PROSITE-ProRule" id="PRU00703"/>
    </source>
</evidence>
<dbReference type="PROSITE" id="PS51371">
    <property type="entry name" value="CBS"/>
    <property type="match status" value="1"/>
</dbReference>
<feature type="transmembrane region" description="Helical" evidence="12">
    <location>
        <begin position="301"/>
        <end position="325"/>
    </location>
</feature>
<comment type="caution">
    <text evidence="15">The sequence shown here is derived from an EMBL/GenBank/DDBJ whole genome shotgun (WGS) entry which is preliminary data.</text>
</comment>
<dbReference type="AlphaFoldDB" id="A0A6A1V4F8"/>
<proteinExistence type="inferred from homology"/>
<keyword evidence="7 12" id="KW-0472">Membrane</keyword>
<keyword evidence="8" id="KW-0869">Chloride channel</keyword>
<evidence type="ECO:0000313" key="16">
    <source>
        <dbReference type="Proteomes" id="UP000516437"/>
    </source>
</evidence>
<dbReference type="Gene3D" id="3.10.580.10">
    <property type="entry name" value="CBS-domain"/>
    <property type="match status" value="1"/>
</dbReference>
<feature type="transmembrane region" description="Helical" evidence="12">
    <location>
        <begin position="383"/>
        <end position="402"/>
    </location>
</feature>
<dbReference type="CDD" id="cd04592">
    <property type="entry name" value="CBS_pair_voltage-gated_CLC_euk_bac"/>
    <property type="match status" value="1"/>
</dbReference>
<keyword evidence="11" id="KW-0129">CBS domain</keyword>
<dbReference type="Proteomes" id="UP000516437">
    <property type="component" value="Chromosome 7"/>
</dbReference>
<evidence type="ECO:0000256" key="10">
    <source>
        <dbReference type="ARBA" id="ARBA00023303"/>
    </source>
</evidence>
<feature type="domain" description="CBS" evidence="14">
    <location>
        <begin position="688"/>
        <end position="750"/>
    </location>
</feature>
<dbReference type="InterPro" id="IPR050368">
    <property type="entry name" value="ClC-type_chloride_channel"/>
</dbReference>
<feature type="compositionally biased region" description="Basic and acidic residues" evidence="13">
    <location>
        <begin position="74"/>
        <end position="84"/>
    </location>
</feature>
<comment type="caution">
    <text evidence="12">Lacks conserved residue(s) required for the propagation of feature annotation.</text>
</comment>
<dbReference type="PANTHER" id="PTHR43427">
    <property type="entry name" value="CHLORIDE CHANNEL PROTEIN CLC-E"/>
    <property type="match status" value="1"/>
</dbReference>
<evidence type="ECO:0000256" key="6">
    <source>
        <dbReference type="ARBA" id="ARBA00023065"/>
    </source>
</evidence>
<keyword evidence="6 12" id="KW-0406">Ion transport</keyword>
<evidence type="ECO:0000256" key="7">
    <source>
        <dbReference type="ARBA" id="ARBA00023136"/>
    </source>
</evidence>
<dbReference type="CDD" id="cd00400">
    <property type="entry name" value="Voltage_gated_ClC"/>
    <property type="match status" value="1"/>
</dbReference>
<dbReference type="GO" id="GO:0005254">
    <property type="term" value="F:chloride channel activity"/>
    <property type="evidence" value="ECO:0007669"/>
    <property type="project" value="UniProtKB-UniRule"/>
</dbReference>
<dbReference type="PANTHER" id="PTHR43427:SF6">
    <property type="entry name" value="CHLORIDE CHANNEL PROTEIN CLC-E"/>
    <property type="match status" value="1"/>
</dbReference>
<evidence type="ECO:0000256" key="2">
    <source>
        <dbReference type="ARBA" id="ARBA00009476"/>
    </source>
</evidence>
<keyword evidence="16" id="KW-1185">Reference proteome</keyword>
<feature type="transmembrane region" description="Helical" evidence="12">
    <location>
        <begin position="113"/>
        <end position="134"/>
    </location>
</feature>
<evidence type="ECO:0000256" key="13">
    <source>
        <dbReference type="SAM" id="MobiDB-lite"/>
    </source>
</evidence>
<keyword evidence="10" id="KW-0407">Ion channel</keyword>
<sequence length="887" mass="95851">MGSLECAARFPHWRHQRCYQLPPGPPLLLVSASFCDKFSQSFNCLSLAYKCSSWPKSGIRLRPPCALSDEDKDVDGSKRQQRREEEEEEQQVRSVARAAASAAVPEEGTSATIISSCLVGLLTGVAVVVFNNAVRHPVRSLMFFAYLVYRFCSNYVKESDFVDGLMQVREIRDFFWDGIPYRGASWLREKPVEVIWKQVILVPASGGLIVSFLNLLQTAPALQVDQDSASPPPPPASSVSFAVSNKIKAALRPFLKAVAACVTLGTGNSLGPEGPSVEIGTSIAKGVGTSFDRNPNRKLSLAAAGSAAGISSGFNAAVAGCFFAVESVLWPSTPAESSFSLTNTTSMVILSAVIASVVSEVGLGSEPAFKVPDYDFRSPSASMYLEVLAYFFYLSGFILFLFERCTSYMLVIVDNLHNSVGIPRALFPVLGGLTVGLIALAYPEILYWGFENVDILLESPPFAKCLSADLLLQLVAVKIVATSLCRASGLVGGYYAPSLFIGAATGMAYGKFISFAVSQSNSMVPLSILEVASPQAYGLVGMAATLAGVCQVPLTAVLLLFELTQDYRIVLPLLGAVGLSSWITSRQTRRIDVKEIKKLKHNSFPTTQQPEMSSSITGLSSSSTLAGKASYASNLCEVESSLCLNDFDIEAGESHRSNLCEVESSLCLNNSDIDAKELEKSISVSEAMRTRYVTVLMSSSLKDAVSLMLREKQSCAMIVNNDNILIGLLTLGGIEKFSKIVIARSKRPKELLVSEMCTLDGEICGVPWTATPGMDLLSAQIIMNKHGVSQVPVVLEHVEDHRGHPVGLLDVESIDLTYRLSAQPDWHAGTRLIAASEDLNHLVKRLLQITLGNSSDLCATTTCNPWREKNGGVDSFKDIERTDITRL</sequence>
<organism evidence="15 16">
    <name type="scientific">Morella rubra</name>
    <name type="common">Chinese bayberry</name>
    <dbReference type="NCBI Taxonomy" id="262757"/>
    <lineage>
        <taxon>Eukaryota</taxon>
        <taxon>Viridiplantae</taxon>
        <taxon>Streptophyta</taxon>
        <taxon>Embryophyta</taxon>
        <taxon>Tracheophyta</taxon>
        <taxon>Spermatophyta</taxon>
        <taxon>Magnoliopsida</taxon>
        <taxon>eudicotyledons</taxon>
        <taxon>Gunneridae</taxon>
        <taxon>Pentapetalae</taxon>
        <taxon>rosids</taxon>
        <taxon>fabids</taxon>
        <taxon>Fagales</taxon>
        <taxon>Myricaceae</taxon>
        <taxon>Morella</taxon>
    </lineage>
</organism>
<dbReference type="EMBL" id="RXIC02000025">
    <property type="protein sequence ID" value="KAB1207659.1"/>
    <property type="molecule type" value="Genomic_DNA"/>
</dbReference>
<dbReference type="SMART" id="SM00116">
    <property type="entry name" value="CBS"/>
    <property type="match status" value="2"/>
</dbReference>
<dbReference type="SUPFAM" id="SSF54631">
    <property type="entry name" value="CBS-domain pair"/>
    <property type="match status" value="1"/>
</dbReference>
<evidence type="ECO:0000256" key="8">
    <source>
        <dbReference type="ARBA" id="ARBA00023173"/>
    </source>
</evidence>
<dbReference type="GO" id="GO:0009535">
    <property type="term" value="C:chloroplast thylakoid membrane"/>
    <property type="evidence" value="ECO:0007669"/>
    <property type="project" value="TreeGrafter"/>
</dbReference>
<feature type="transmembrane region" description="Helical" evidence="12">
    <location>
        <begin position="425"/>
        <end position="450"/>
    </location>
</feature>
<keyword evidence="4 12" id="KW-0812">Transmembrane</keyword>
<evidence type="ECO:0000259" key="14">
    <source>
        <dbReference type="PROSITE" id="PS51371"/>
    </source>
</evidence>
<gene>
    <name evidence="15" type="ORF">CJ030_MR7G000367</name>
</gene>
<reference evidence="15 16" key="1">
    <citation type="journal article" date="2019" name="Plant Biotechnol. J.">
        <title>The red bayberry genome and genetic basis of sex determination.</title>
        <authorList>
            <person name="Jia H.M."/>
            <person name="Jia H.J."/>
            <person name="Cai Q.L."/>
            <person name="Wang Y."/>
            <person name="Zhao H.B."/>
            <person name="Yang W.F."/>
            <person name="Wang G.Y."/>
            <person name="Li Y.H."/>
            <person name="Zhan D.L."/>
            <person name="Shen Y.T."/>
            <person name="Niu Q.F."/>
            <person name="Chang L."/>
            <person name="Qiu J."/>
            <person name="Zhao L."/>
            <person name="Xie H.B."/>
            <person name="Fu W.Y."/>
            <person name="Jin J."/>
            <person name="Li X.W."/>
            <person name="Jiao Y."/>
            <person name="Zhou C.C."/>
            <person name="Tu T."/>
            <person name="Chai C.Y."/>
            <person name="Gao J.L."/>
            <person name="Fan L.J."/>
            <person name="van de Weg E."/>
            <person name="Wang J.Y."/>
            <person name="Gao Z.S."/>
        </authorList>
    </citation>
    <scope>NUCLEOTIDE SEQUENCE [LARGE SCALE GENOMIC DNA]</scope>
    <source>
        <tissue evidence="15">Leaves</tissue>
    </source>
</reference>
<dbReference type="InterPro" id="IPR046342">
    <property type="entry name" value="CBS_dom_sf"/>
</dbReference>
<evidence type="ECO:0000313" key="15">
    <source>
        <dbReference type="EMBL" id="KAB1207659.1"/>
    </source>
</evidence>
<evidence type="ECO:0000256" key="1">
    <source>
        <dbReference type="ARBA" id="ARBA00004141"/>
    </source>
</evidence>
<dbReference type="SUPFAM" id="SSF81340">
    <property type="entry name" value="Clc chloride channel"/>
    <property type="match status" value="1"/>
</dbReference>
<evidence type="ECO:0000256" key="4">
    <source>
        <dbReference type="ARBA" id="ARBA00022692"/>
    </source>
</evidence>
<dbReference type="Gene3D" id="1.10.3080.10">
    <property type="entry name" value="Clc chloride channel"/>
    <property type="match status" value="1"/>
</dbReference>
<accession>A0A6A1V4F8</accession>
<dbReference type="GO" id="GO:0034707">
    <property type="term" value="C:chloride channel complex"/>
    <property type="evidence" value="ECO:0007669"/>
    <property type="project" value="UniProtKB-KW"/>
</dbReference>
<dbReference type="Pfam" id="PF00654">
    <property type="entry name" value="Voltage_CLC"/>
    <property type="match status" value="1"/>
</dbReference>
<evidence type="ECO:0000256" key="5">
    <source>
        <dbReference type="ARBA" id="ARBA00022989"/>
    </source>
</evidence>
<evidence type="ECO:0000256" key="3">
    <source>
        <dbReference type="ARBA" id="ARBA00022448"/>
    </source>
</evidence>
<dbReference type="FunFam" id="3.10.580.10:FF:000066">
    <property type="entry name" value="Chloride channel protein"/>
    <property type="match status" value="1"/>
</dbReference>
<keyword evidence="5 12" id="KW-1133">Transmembrane helix</keyword>
<evidence type="ECO:0000256" key="12">
    <source>
        <dbReference type="RuleBase" id="RU361221"/>
    </source>
</evidence>
<protein>
    <recommendedName>
        <fullName evidence="12">Chloride channel protein</fullName>
    </recommendedName>
</protein>
<comment type="similarity">
    <text evidence="2 12">Belongs to the chloride channel (TC 2.A.49) family.</text>
</comment>
<dbReference type="InterPro" id="IPR014743">
    <property type="entry name" value="Cl-channel_core"/>
</dbReference>
<dbReference type="Pfam" id="PF00571">
    <property type="entry name" value="CBS"/>
    <property type="match status" value="2"/>
</dbReference>
<dbReference type="InterPro" id="IPR000644">
    <property type="entry name" value="CBS_dom"/>
</dbReference>
<feature type="region of interest" description="Disordered" evidence="13">
    <location>
        <begin position="67"/>
        <end position="92"/>
    </location>
</feature>
<name>A0A6A1V4F8_9ROSI</name>